<evidence type="ECO:0000256" key="5">
    <source>
        <dbReference type="ARBA" id="ARBA00022989"/>
    </source>
</evidence>
<dbReference type="InterPro" id="IPR015919">
    <property type="entry name" value="Cadherin-like_sf"/>
</dbReference>
<evidence type="ECO:0000313" key="13">
    <source>
        <dbReference type="WBParaSite" id="ECPE_0000219501-mRNA-1"/>
    </source>
</evidence>
<keyword evidence="3" id="KW-0677">Repeat</keyword>
<feature type="domain" description="Cadherin" evidence="10">
    <location>
        <begin position="52"/>
        <end position="229"/>
    </location>
</feature>
<dbReference type="OrthoDB" id="6252479at2759"/>
<comment type="subcellular location">
    <subcellularLocation>
        <location evidence="1">Membrane</location>
        <topology evidence="1">Single-pass membrane protein</topology>
    </subcellularLocation>
</comment>
<name>A0A183A5G0_9TREM</name>
<accession>A0A183A5G0</accession>
<keyword evidence="4 8" id="KW-0106">Calcium</keyword>
<evidence type="ECO:0000313" key="11">
    <source>
        <dbReference type="EMBL" id="VDP65734.1"/>
    </source>
</evidence>
<keyword evidence="5 9" id="KW-1133">Transmembrane helix</keyword>
<dbReference type="EMBL" id="UZAN01039466">
    <property type="protein sequence ID" value="VDP65734.1"/>
    <property type="molecule type" value="Genomic_DNA"/>
</dbReference>
<dbReference type="FunFam" id="2.60.40.60:FF:000092">
    <property type="entry name" value="Protocadherin 8"/>
    <property type="match status" value="1"/>
</dbReference>
<dbReference type="GO" id="GO:0007156">
    <property type="term" value="P:homophilic cell adhesion via plasma membrane adhesion molecules"/>
    <property type="evidence" value="ECO:0007669"/>
    <property type="project" value="InterPro"/>
</dbReference>
<evidence type="ECO:0000256" key="4">
    <source>
        <dbReference type="ARBA" id="ARBA00022837"/>
    </source>
</evidence>
<evidence type="ECO:0000256" key="2">
    <source>
        <dbReference type="ARBA" id="ARBA00022692"/>
    </source>
</evidence>
<feature type="transmembrane region" description="Helical" evidence="9">
    <location>
        <begin position="12"/>
        <end position="30"/>
    </location>
</feature>
<reference evidence="13" key="1">
    <citation type="submission" date="2016-06" db="UniProtKB">
        <authorList>
            <consortium name="WormBaseParasite"/>
        </authorList>
    </citation>
    <scope>IDENTIFICATION</scope>
</reference>
<dbReference type="PANTHER" id="PTHR24028">
    <property type="entry name" value="CADHERIN-87A"/>
    <property type="match status" value="1"/>
</dbReference>
<reference evidence="11 12" key="2">
    <citation type="submission" date="2018-11" db="EMBL/GenBank/DDBJ databases">
        <authorList>
            <consortium name="Pathogen Informatics"/>
        </authorList>
    </citation>
    <scope>NUCLEOTIDE SEQUENCE [LARGE SCALE GENOMIC DNA]</scope>
    <source>
        <strain evidence="11 12">Egypt</strain>
    </source>
</reference>
<dbReference type="GO" id="GO:0005509">
    <property type="term" value="F:calcium ion binding"/>
    <property type="evidence" value="ECO:0007669"/>
    <property type="project" value="UniProtKB-UniRule"/>
</dbReference>
<evidence type="ECO:0000313" key="12">
    <source>
        <dbReference type="Proteomes" id="UP000272942"/>
    </source>
</evidence>
<keyword evidence="2 9" id="KW-0812">Transmembrane</keyword>
<dbReference type="InterPro" id="IPR002126">
    <property type="entry name" value="Cadherin-like_dom"/>
</dbReference>
<dbReference type="SMART" id="SM00112">
    <property type="entry name" value="CA"/>
    <property type="match status" value="1"/>
</dbReference>
<dbReference type="InterPro" id="IPR050174">
    <property type="entry name" value="Protocadherin/Cadherin-CA"/>
</dbReference>
<protein>
    <submittedName>
        <fullName evidence="13">CA domain-containing protein</fullName>
    </submittedName>
</protein>
<dbReference type="SUPFAM" id="SSF49313">
    <property type="entry name" value="Cadherin-like"/>
    <property type="match status" value="2"/>
</dbReference>
<evidence type="ECO:0000256" key="6">
    <source>
        <dbReference type="ARBA" id="ARBA00023136"/>
    </source>
</evidence>
<keyword evidence="7" id="KW-0325">Glycoprotein</keyword>
<dbReference type="GO" id="GO:0005886">
    <property type="term" value="C:plasma membrane"/>
    <property type="evidence" value="ECO:0007669"/>
    <property type="project" value="InterPro"/>
</dbReference>
<feature type="domain" description="Cadherin" evidence="10">
    <location>
        <begin position="254"/>
        <end position="361"/>
    </location>
</feature>
<dbReference type="WBParaSite" id="ECPE_0000219501-mRNA-1">
    <property type="protein sequence ID" value="ECPE_0000219501-mRNA-1"/>
    <property type="gene ID" value="ECPE_0000219501"/>
</dbReference>
<dbReference type="Proteomes" id="UP000272942">
    <property type="component" value="Unassembled WGS sequence"/>
</dbReference>
<evidence type="ECO:0000256" key="7">
    <source>
        <dbReference type="ARBA" id="ARBA00023180"/>
    </source>
</evidence>
<dbReference type="Pfam" id="PF00028">
    <property type="entry name" value="Cadherin"/>
    <property type="match status" value="1"/>
</dbReference>
<sequence>MYKPLSSVRIGSNIISVLCLFGIYMTSILGTHSTPNEGGRTSADRTARSLTHAPALNYEIQEESPRATFVGNVGRDILDLISTSSSGRSGSPTQSDQIDLTITNWRDRAVQLFLLDPASGQLRLASPPDREVLCPASGNSNGNFQPTYLHSSHDSEKATYSNDDYTVIRGQVNPSHPCYVDIKIAYTLRHTKATTSDAVVVDPRTTTNDPGLITVRIRVLDINDHTPVFPQSRVSSELGELSALPEKTVIDLPTAFDPDAGENGTISYWVVERAMSSSSLGRSFETAASNKLDTGSGELDIPFRLAGDPLRLILTRNLDWETKREYDLIVYAKDYGRPQSLTGHLNVHVTVRDENDNVPQFSQNSYMAVINESVLRGTIIMELTASDADSTTNGQVSALKM</sequence>
<dbReference type="PRINTS" id="PR00205">
    <property type="entry name" value="CADHERIN"/>
</dbReference>
<evidence type="ECO:0000259" key="10">
    <source>
        <dbReference type="PROSITE" id="PS50268"/>
    </source>
</evidence>
<dbReference type="Gene3D" id="2.60.40.60">
    <property type="entry name" value="Cadherins"/>
    <property type="match status" value="3"/>
</dbReference>
<keyword evidence="12" id="KW-1185">Reference proteome</keyword>
<evidence type="ECO:0000256" key="1">
    <source>
        <dbReference type="ARBA" id="ARBA00004167"/>
    </source>
</evidence>
<gene>
    <name evidence="11" type="ORF">ECPE_LOCUS2195</name>
</gene>
<dbReference type="AlphaFoldDB" id="A0A183A5G0"/>
<dbReference type="InterPro" id="IPR020894">
    <property type="entry name" value="Cadherin_CS"/>
</dbReference>
<dbReference type="PANTHER" id="PTHR24028:SF328">
    <property type="entry name" value="CADHERIN-3"/>
    <property type="match status" value="1"/>
</dbReference>
<proteinExistence type="predicted"/>
<organism evidence="13">
    <name type="scientific">Echinostoma caproni</name>
    <dbReference type="NCBI Taxonomy" id="27848"/>
    <lineage>
        <taxon>Eukaryota</taxon>
        <taxon>Metazoa</taxon>
        <taxon>Spiralia</taxon>
        <taxon>Lophotrochozoa</taxon>
        <taxon>Platyhelminthes</taxon>
        <taxon>Trematoda</taxon>
        <taxon>Digenea</taxon>
        <taxon>Plagiorchiida</taxon>
        <taxon>Echinostomata</taxon>
        <taxon>Echinostomatoidea</taxon>
        <taxon>Echinostomatidae</taxon>
        <taxon>Echinostoma</taxon>
    </lineage>
</organism>
<evidence type="ECO:0000256" key="9">
    <source>
        <dbReference type="SAM" id="Phobius"/>
    </source>
</evidence>
<dbReference type="CDD" id="cd11304">
    <property type="entry name" value="Cadherin_repeat"/>
    <property type="match status" value="2"/>
</dbReference>
<evidence type="ECO:0000256" key="3">
    <source>
        <dbReference type="ARBA" id="ARBA00022737"/>
    </source>
</evidence>
<dbReference type="PROSITE" id="PS00232">
    <property type="entry name" value="CADHERIN_1"/>
    <property type="match status" value="1"/>
</dbReference>
<keyword evidence="6 9" id="KW-0472">Membrane</keyword>
<dbReference type="PROSITE" id="PS50268">
    <property type="entry name" value="CADHERIN_2"/>
    <property type="match status" value="2"/>
</dbReference>
<evidence type="ECO:0000256" key="8">
    <source>
        <dbReference type="PROSITE-ProRule" id="PRU00043"/>
    </source>
</evidence>